<dbReference type="PANTHER" id="PTHR33238">
    <property type="entry name" value="IRON (METAL) DEPENDENT REPRESSOR, DTXR FAMILY"/>
    <property type="match status" value="1"/>
</dbReference>
<dbReference type="GO" id="GO:0005737">
    <property type="term" value="C:cytoplasm"/>
    <property type="evidence" value="ECO:0007669"/>
    <property type="project" value="UniProtKB-SubCell"/>
</dbReference>
<dbReference type="InterPro" id="IPR022687">
    <property type="entry name" value="HTH_DTXR"/>
</dbReference>
<dbReference type="SMART" id="SM00529">
    <property type="entry name" value="HTH_DTXR"/>
    <property type="match status" value="1"/>
</dbReference>
<evidence type="ECO:0000256" key="2">
    <source>
        <dbReference type="ARBA" id="ARBA00011738"/>
    </source>
</evidence>
<comment type="subcellular location">
    <subcellularLocation>
        <location evidence="1">Cytoplasm</location>
    </subcellularLocation>
</comment>
<dbReference type="PANTHER" id="PTHR33238:SF11">
    <property type="entry name" value="TRANSCRIPTIONAL REGULATOR MNTR"/>
    <property type="match status" value="1"/>
</dbReference>
<dbReference type="Gene3D" id="1.10.10.10">
    <property type="entry name" value="Winged helix-like DNA-binding domain superfamily/Winged helix DNA-binding domain"/>
    <property type="match status" value="1"/>
</dbReference>
<gene>
    <name evidence="4" type="ORF">IAD23_00285</name>
</gene>
<evidence type="ECO:0000259" key="3">
    <source>
        <dbReference type="Pfam" id="PF01325"/>
    </source>
</evidence>
<feature type="domain" description="HTH dtxR-type" evidence="3">
    <location>
        <begin position="3"/>
        <end position="57"/>
    </location>
</feature>
<dbReference type="Pfam" id="PF01325">
    <property type="entry name" value="Fe_dep_repress"/>
    <property type="match status" value="1"/>
</dbReference>
<dbReference type="AlphaFoldDB" id="A0A9D1MT10"/>
<reference evidence="4" key="2">
    <citation type="journal article" date="2021" name="PeerJ">
        <title>Extensive microbial diversity within the chicken gut microbiome revealed by metagenomics and culture.</title>
        <authorList>
            <person name="Gilroy R."/>
            <person name="Ravi A."/>
            <person name="Getino M."/>
            <person name="Pursley I."/>
            <person name="Horton D.L."/>
            <person name="Alikhan N.F."/>
            <person name="Baker D."/>
            <person name="Gharbi K."/>
            <person name="Hall N."/>
            <person name="Watson M."/>
            <person name="Adriaenssens E.M."/>
            <person name="Foster-Nyarko E."/>
            <person name="Jarju S."/>
            <person name="Secka A."/>
            <person name="Antonio M."/>
            <person name="Oren A."/>
            <person name="Chaudhuri R.R."/>
            <person name="La Ragione R."/>
            <person name="Hildebrand F."/>
            <person name="Pallen M.J."/>
        </authorList>
    </citation>
    <scope>NUCLEOTIDE SEQUENCE</scope>
    <source>
        <strain evidence="4">CHK176-6737</strain>
    </source>
</reference>
<dbReference type="GO" id="GO:0003677">
    <property type="term" value="F:DNA binding"/>
    <property type="evidence" value="ECO:0007669"/>
    <property type="project" value="InterPro"/>
</dbReference>
<dbReference type="InterPro" id="IPR036388">
    <property type="entry name" value="WH-like_DNA-bd_sf"/>
</dbReference>
<comment type="subunit">
    <text evidence="2">Homodimer.</text>
</comment>
<evidence type="ECO:0000313" key="4">
    <source>
        <dbReference type="EMBL" id="HIU68379.1"/>
    </source>
</evidence>
<sequence>MELSTQQIKYLFAIIAVSKNGEAKSVDIAQNLGVKKSSVSSMLSSLEKKGLITKAYYSKVRLTDFGLRIANEKYKKFHNLTVHFCNTLSLSEADAKRLAYLVIGNADDIDFTFTRSAV</sequence>
<proteinExistence type="predicted"/>
<evidence type="ECO:0000313" key="5">
    <source>
        <dbReference type="Proteomes" id="UP000824125"/>
    </source>
</evidence>
<dbReference type="InterPro" id="IPR036390">
    <property type="entry name" value="WH_DNA-bd_sf"/>
</dbReference>
<accession>A0A9D1MT10</accession>
<evidence type="ECO:0000256" key="1">
    <source>
        <dbReference type="ARBA" id="ARBA00004496"/>
    </source>
</evidence>
<organism evidence="4 5">
    <name type="scientific">Candidatus Scybalenecus merdavium</name>
    <dbReference type="NCBI Taxonomy" id="2840939"/>
    <lineage>
        <taxon>Bacteria</taxon>
        <taxon>Bacillati</taxon>
        <taxon>Bacillota</taxon>
        <taxon>Clostridia</taxon>
        <taxon>Eubacteriales</taxon>
        <taxon>Oscillospiraceae</taxon>
        <taxon>Oscillospiraceae incertae sedis</taxon>
        <taxon>Candidatus Scybalenecus</taxon>
    </lineage>
</organism>
<comment type="caution">
    <text evidence="4">The sequence shown here is derived from an EMBL/GenBank/DDBJ whole genome shotgun (WGS) entry which is preliminary data.</text>
</comment>
<dbReference type="InterPro" id="IPR022689">
    <property type="entry name" value="Iron_dep_repressor"/>
</dbReference>
<dbReference type="GO" id="GO:0046914">
    <property type="term" value="F:transition metal ion binding"/>
    <property type="evidence" value="ECO:0007669"/>
    <property type="project" value="InterPro"/>
</dbReference>
<dbReference type="SUPFAM" id="SSF46785">
    <property type="entry name" value="Winged helix' DNA-binding domain"/>
    <property type="match status" value="1"/>
</dbReference>
<reference evidence="4" key="1">
    <citation type="submission" date="2020-10" db="EMBL/GenBank/DDBJ databases">
        <authorList>
            <person name="Gilroy R."/>
        </authorList>
    </citation>
    <scope>NUCLEOTIDE SEQUENCE</scope>
    <source>
        <strain evidence="4">CHK176-6737</strain>
    </source>
</reference>
<dbReference type="Proteomes" id="UP000824125">
    <property type="component" value="Unassembled WGS sequence"/>
</dbReference>
<protein>
    <submittedName>
        <fullName evidence="4">MarR family transcriptional regulator</fullName>
    </submittedName>
</protein>
<dbReference type="InterPro" id="IPR050536">
    <property type="entry name" value="DtxR_MntR_Metal-Reg"/>
</dbReference>
<name>A0A9D1MT10_9FIRM</name>
<dbReference type="EMBL" id="DVNM01000002">
    <property type="protein sequence ID" value="HIU68379.1"/>
    <property type="molecule type" value="Genomic_DNA"/>
</dbReference>
<dbReference type="GO" id="GO:0003700">
    <property type="term" value="F:DNA-binding transcription factor activity"/>
    <property type="evidence" value="ECO:0007669"/>
    <property type="project" value="InterPro"/>
</dbReference>